<evidence type="ECO:0000256" key="7">
    <source>
        <dbReference type="ARBA" id="ARBA00022705"/>
    </source>
</evidence>
<dbReference type="Gene3D" id="2.40.50.140">
    <property type="entry name" value="Nucleic acid-binding proteins"/>
    <property type="match status" value="1"/>
</dbReference>
<dbReference type="InterPro" id="IPR059098">
    <property type="entry name" value="WHD_MCM2"/>
</dbReference>
<dbReference type="Gene3D" id="3.30.1640.10">
    <property type="entry name" value="mini-chromosome maintenance (MCM) complex, chain A, domain 1"/>
    <property type="match status" value="1"/>
</dbReference>
<dbReference type="PANTHER" id="PTHR11630">
    <property type="entry name" value="DNA REPLICATION LICENSING FACTOR MCM FAMILY MEMBER"/>
    <property type="match status" value="1"/>
</dbReference>
<dbReference type="GO" id="GO:0000727">
    <property type="term" value="P:double-strand break repair via break-induced replication"/>
    <property type="evidence" value="ECO:0007669"/>
    <property type="project" value="TreeGrafter"/>
</dbReference>
<dbReference type="Pfam" id="PF23669">
    <property type="entry name" value="WHD_MCM2"/>
    <property type="match status" value="1"/>
</dbReference>
<dbReference type="GO" id="GO:1902975">
    <property type="term" value="P:mitotic DNA replication initiation"/>
    <property type="evidence" value="ECO:0007669"/>
    <property type="project" value="TreeGrafter"/>
</dbReference>
<dbReference type="SUPFAM" id="SSF52540">
    <property type="entry name" value="P-loop containing nucleoside triphosphate hydrolases"/>
    <property type="match status" value="1"/>
</dbReference>
<evidence type="ECO:0000256" key="10">
    <source>
        <dbReference type="ARBA" id="ARBA00022771"/>
    </source>
</evidence>
<reference evidence="22" key="1">
    <citation type="submission" date="2025-08" db="UniProtKB">
        <authorList>
            <consortium name="Ensembl"/>
        </authorList>
    </citation>
    <scope>IDENTIFICATION</scope>
</reference>
<evidence type="ECO:0000256" key="4">
    <source>
        <dbReference type="ARBA" id="ARBA00012551"/>
    </source>
</evidence>
<keyword evidence="10" id="KW-0863">Zinc-finger</keyword>
<sequence>LESSESFTVASSPGPRRRASEPLTSSPGRSSSRRTDALTSSPGRDLPPFEDESEGLLGTEGPLEEEEDGEELIGDGMERYAVPGPALHGLHRESLRCLASLQAAKFLCSFRQTGGGVGLINQGLDSVQQTVTPGLCLLGGPRLLSLPAPPRPPENRESLVVNYEDLAAREHVLAYFLPEAPAELLQIFDEAALEVVLAMYPKYDRIASRIHVRISHLPLVEELRSLRQLHLNQLIRTSGVVTSCTGVLPQLSMVKYNCNKCGFVLGPFCQSQNQEVKPGSCPECQSAGPFEVNMEETIYQNYQRIRIQESPGKVAAGRLPRSKDAILLADLVDSCKPGDEIELTGIYHNNYDGALNTANGFPVFATVILANHVAKKDNKVAVGELTDEDVKMIISLSKDQQIGEKIFASIAPSIYGHEDIKRGLALALFGGEPKNPGEQGRAIPWGDVSVCLCPPGGRARARPPSRAIFTTGQGASAVGLTAYVQRHPVSREWTLEAGALVLADRGVCLIDEFDKMNDQDRTSIHEAMEQQSVSISKAGIVTSLQARCTVIAAANPIGGRYDPSLTFSENVDLTEPIISRFDVLCVVRDTVDPVQDEMLARFVVGSHVRHHPSNKEDGGPGGAPEPAMPNTYGVEPLPQEVLRKYITYAKEKVHPKLNQMDQDKVAKMYSDLRKESMATGSIPITVRHIESVIRMAEAHARMHLRDYVMEDDVNMAIRVMLESFVDTQKFSVMRGMRKTFARYLSFRRDNNELLLFILKQLVAEQVTYQRNRFGAQQDTIEVPEKDLADKARQINIHSLSAFYDSELFRVHKFTHDRKRKVILQQF</sequence>
<evidence type="ECO:0000256" key="3">
    <source>
        <dbReference type="ARBA" id="ARBA00008010"/>
    </source>
</evidence>
<evidence type="ECO:0000256" key="20">
    <source>
        <dbReference type="SAM" id="MobiDB-lite"/>
    </source>
</evidence>
<feature type="region of interest" description="Disordered" evidence="20">
    <location>
        <begin position="1"/>
        <end position="69"/>
    </location>
</feature>
<feature type="domain" description="MCM C-terminal AAA(+) ATPase" evidence="21">
    <location>
        <begin position="402"/>
        <end position="603"/>
    </location>
</feature>
<dbReference type="PANTHER" id="PTHR11630:SF44">
    <property type="entry name" value="DNA REPLICATION LICENSING FACTOR MCM2"/>
    <property type="match status" value="1"/>
</dbReference>
<dbReference type="Ensembl" id="ENSCHIT00010052653.1">
    <property type="protein sequence ID" value="ENSCHIP00010037546.1"/>
    <property type="gene ID" value="ENSCHIG00010027649.1"/>
</dbReference>
<dbReference type="GO" id="GO:0005634">
    <property type="term" value="C:nucleus"/>
    <property type="evidence" value="ECO:0007669"/>
    <property type="project" value="UniProtKB-SubCell"/>
</dbReference>
<dbReference type="InterPro" id="IPR027925">
    <property type="entry name" value="MCM_N"/>
</dbReference>
<dbReference type="GO" id="GO:0043138">
    <property type="term" value="F:3'-5' DNA helicase activity"/>
    <property type="evidence" value="ECO:0007669"/>
    <property type="project" value="TreeGrafter"/>
</dbReference>
<dbReference type="InterPro" id="IPR031327">
    <property type="entry name" value="MCM"/>
</dbReference>
<dbReference type="Pfam" id="PF00493">
    <property type="entry name" value="MCM"/>
    <property type="match status" value="1"/>
</dbReference>
<evidence type="ECO:0000256" key="19">
    <source>
        <dbReference type="ARBA" id="ARBA00074927"/>
    </source>
</evidence>
<keyword evidence="16" id="KW-0539">Nucleus</keyword>
<keyword evidence="17" id="KW-0131">Cell cycle</keyword>
<organism evidence="22">
    <name type="scientific">Capra hircus</name>
    <name type="common">Goat</name>
    <dbReference type="NCBI Taxonomy" id="9925"/>
    <lineage>
        <taxon>Eukaryota</taxon>
        <taxon>Metazoa</taxon>
        <taxon>Chordata</taxon>
        <taxon>Craniata</taxon>
        <taxon>Vertebrata</taxon>
        <taxon>Euteleostomi</taxon>
        <taxon>Mammalia</taxon>
        <taxon>Eutheria</taxon>
        <taxon>Laurasiatheria</taxon>
        <taxon>Artiodactyla</taxon>
        <taxon>Ruminantia</taxon>
        <taxon>Pecora</taxon>
        <taxon>Bovidae</taxon>
        <taxon>Caprinae</taxon>
        <taxon>Capra</taxon>
    </lineage>
</organism>
<dbReference type="PROSITE" id="PS00847">
    <property type="entry name" value="MCM_1"/>
    <property type="match status" value="1"/>
</dbReference>
<evidence type="ECO:0000256" key="13">
    <source>
        <dbReference type="ARBA" id="ARBA00022833"/>
    </source>
</evidence>
<keyword evidence="9" id="KW-0547">Nucleotide-binding</keyword>
<feature type="region of interest" description="Disordered" evidence="20">
    <location>
        <begin position="609"/>
        <end position="634"/>
    </location>
</feature>
<evidence type="ECO:0000256" key="14">
    <source>
        <dbReference type="ARBA" id="ARBA00022840"/>
    </source>
</evidence>
<dbReference type="FunFam" id="3.40.50.300:FF:000138">
    <property type="entry name" value="DNA helicase"/>
    <property type="match status" value="1"/>
</dbReference>
<evidence type="ECO:0000256" key="17">
    <source>
        <dbReference type="ARBA" id="ARBA00023306"/>
    </source>
</evidence>
<dbReference type="PRINTS" id="PR01657">
    <property type="entry name" value="MCMFAMILY"/>
</dbReference>
<dbReference type="Gene3D" id="2.20.28.10">
    <property type="match status" value="1"/>
</dbReference>
<dbReference type="InterPro" id="IPR001208">
    <property type="entry name" value="MCM_dom"/>
</dbReference>
<dbReference type="SUPFAM" id="SSF50249">
    <property type="entry name" value="Nucleic acid-binding proteins"/>
    <property type="match status" value="1"/>
</dbReference>
<evidence type="ECO:0000313" key="22">
    <source>
        <dbReference type="Ensembl" id="ENSCHIP00010037546.1"/>
    </source>
</evidence>
<evidence type="ECO:0000256" key="5">
    <source>
        <dbReference type="ARBA" id="ARBA00018925"/>
    </source>
</evidence>
<dbReference type="GO" id="GO:0042555">
    <property type="term" value="C:MCM complex"/>
    <property type="evidence" value="ECO:0007669"/>
    <property type="project" value="InterPro"/>
</dbReference>
<dbReference type="PRINTS" id="PR01658">
    <property type="entry name" value="MCMPROTEIN2"/>
</dbReference>
<dbReference type="Gene3D" id="3.40.50.300">
    <property type="entry name" value="P-loop containing nucleotide triphosphate hydrolases"/>
    <property type="match status" value="1"/>
</dbReference>
<evidence type="ECO:0000256" key="15">
    <source>
        <dbReference type="ARBA" id="ARBA00023125"/>
    </source>
</evidence>
<dbReference type="InterPro" id="IPR027417">
    <property type="entry name" value="P-loop_NTPase"/>
</dbReference>
<dbReference type="GO" id="GO:0017116">
    <property type="term" value="F:single-stranded DNA helicase activity"/>
    <property type="evidence" value="ECO:0007669"/>
    <property type="project" value="TreeGrafter"/>
</dbReference>
<keyword evidence="12" id="KW-0347">Helicase</keyword>
<dbReference type="InterPro" id="IPR008045">
    <property type="entry name" value="MCM2"/>
</dbReference>
<evidence type="ECO:0000256" key="18">
    <source>
        <dbReference type="ARBA" id="ARBA00048432"/>
    </source>
</evidence>
<evidence type="ECO:0000256" key="12">
    <source>
        <dbReference type="ARBA" id="ARBA00022806"/>
    </source>
</evidence>
<keyword evidence="14" id="KW-0067">ATP-binding</keyword>
<evidence type="ECO:0000256" key="1">
    <source>
        <dbReference type="ARBA" id="ARBA00004123"/>
    </source>
</evidence>
<dbReference type="GO" id="GO:0003697">
    <property type="term" value="F:single-stranded DNA binding"/>
    <property type="evidence" value="ECO:0007669"/>
    <property type="project" value="TreeGrafter"/>
</dbReference>
<keyword evidence="15" id="KW-0238">DNA-binding</keyword>
<keyword evidence="13" id="KW-0862">Zinc</keyword>
<dbReference type="InterPro" id="IPR018525">
    <property type="entry name" value="MCM_CS"/>
</dbReference>
<feature type="compositionally biased region" description="Polar residues" evidence="20">
    <location>
        <begin position="1"/>
        <end position="11"/>
    </location>
</feature>
<keyword evidence="6" id="KW-0158">Chromosome</keyword>
<evidence type="ECO:0000256" key="2">
    <source>
        <dbReference type="ARBA" id="ARBA00004286"/>
    </source>
</evidence>
<dbReference type="GO" id="GO:0005694">
    <property type="term" value="C:chromosome"/>
    <property type="evidence" value="ECO:0007669"/>
    <property type="project" value="UniProtKB-SubCell"/>
</dbReference>
<comment type="similarity">
    <text evidence="3">Belongs to the MCM family.</text>
</comment>
<dbReference type="GO" id="GO:0008270">
    <property type="term" value="F:zinc ion binding"/>
    <property type="evidence" value="ECO:0007669"/>
    <property type="project" value="UniProtKB-KW"/>
</dbReference>
<dbReference type="Pfam" id="PF17855">
    <property type="entry name" value="MCM_lid"/>
    <property type="match status" value="1"/>
</dbReference>
<evidence type="ECO:0000256" key="6">
    <source>
        <dbReference type="ARBA" id="ARBA00022454"/>
    </source>
</evidence>
<dbReference type="InterPro" id="IPR041562">
    <property type="entry name" value="MCM_lid"/>
</dbReference>
<dbReference type="Pfam" id="PF14551">
    <property type="entry name" value="MCM_N"/>
    <property type="match status" value="1"/>
</dbReference>
<proteinExistence type="inferred from homology"/>
<accession>A0A8C2S2H3</accession>
<dbReference type="GO" id="GO:0005524">
    <property type="term" value="F:ATP binding"/>
    <property type="evidence" value="ECO:0007669"/>
    <property type="project" value="UniProtKB-KW"/>
</dbReference>
<dbReference type="InterPro" id="IPR033762">
    <property type="entry name" value="MCM_OB"/>
</dbReference>
<dbReference type="PROSITE" id="PS50051">
    <property type="entry name" value="MCM_2"/>
    <property type="match status" value="1"/>
</dbReference>
<keyword evidence="8" id="KW-0479">Metal-binding</keyword>
<evidence type="ECO:0000256" key="8">
    <source>
        <dbReference type="ARBA" id="ARBA00022723"/>
    </source>
</evidence>
<comment type="subcellular location">
    <subcellularLocation>
        <location evidence="2">Chromosome</location>
    </subcellularLocation>
    <subcellularLocation>
        <location evidence="1">Nucleus</location>
    </subcellularLocation>
</comment>
<dbReference type="GO" id="GO:0016787">
    <property type="term" value="F:hydrolase activity"/>
    <property type="evidence" value="ECO:0007669"/>
    <property type="project" value="UniProtKB-KW"/>
</dbReference>
<protein>
    <recommendedName>
        <fullName evidence="5">DNA replication licensing factor MCM2</fullName>
        <ecNumber evidence="4">3.6.4.12</ecNumber>
    </recommendedName>
    <alternativeName>
        <fullName evidence="19">DNA replication licensing factor mcm2</fullName>
    </alternativeName>
</protein>
<evidence type="ECO:0000259" key="21">
    <source>
        <dbReference type="PROSITE" id="PS50051"/>
    </source>
</evidence>
<keyword evidence="7" id="KW-0235">DNA replication</keyword>
<dbReference type="EC" id="3.6.4.12" evidence="4"/>
<dbReference type="Pfam" id="PF17207">
    <property type="entry name" value="MCM_OB"/>
    <property type="match status" value="1"/>
</dbReference>
<keyword evidence="11" id="KW-0378">Hydrolase</keyword>
<dbReference type="FunFam" id="2.20.28.10:FF:000002">
    <property type="entry name" value="DNA helicase"/>
    <property type="match status" value="1"/>
</dbReference>
<dbReference type="InterPro" id="IPR012340">
    <property type="entry name" value="NA-bd_OB-fold"/>
</dbReference>
<comment type="catalytic activity">
    <reaction evidence="18">
        <text>ATP + H2O = ADP + phosphate + H(+)</text>
        <dbReference type="Rhea" id="RHEA:13065"/>
        <dbReference type="ChEBI" id="CHEBI:15377"/>
        <dbReference type="ChEBI" id="CHEBI:15378"/>
        <dbReference type="ChEBI" id="CHEBI:30616"/>
        <dbReference type="ChEBI" id="CHEBI:43474"/>
        <dbReference type="ChEBI" id="CHEBI:456216"/>
        <dbReference type="EC" id="3.6.4.12"/>
    </reaction>
    <physiologicalReaction direction="left-to-right" evidence="18">
        <dbReference type="Rhea" id="RHEA:13066"/>
    </physiologicalReaction>
</comment>
<dbReference type="AlphaFoldDB" id="A0A8C2S2H3"/>
<evidence type="ECO:0000256" key="11">
    <source>
        <dbReference type="ARBA" id="ARBA00022801"/>
    </source>
</evidence>
<evidence type="ECO:0000256" key="16">
    <source>
        <dbReference type="ARBA" id="ARBA00023242"/>
    </source>
</evidence>
<evidence type="ECO:0000256" key="9">
    <source>
        <dbReference type="ARBA" id="ARBA00022741"/>
    </source>
</evidence>
<name>A0A8C2S2H3_CAPHI</name>
<dbReference type="SMART" id="SM00350">
    <property type="entry name" value="MCM"/>
    <property type="match status" value="1"/>
</dbReference>
<dbReference type="CDD" id="cd17753">
    <property type="entry name" value="MCM2"/>
    <property type="match status" value="1"/>
</dbReference>